<dbReference type="GO" id="GO:0004519">
    <property type="term" value="F:endonuclease activity"/>
    <property type="evidence" value="ECO:0007669"/>
    <property type="project" value="UniProtKB-KW"/>
</dbReference>
<keyword evidence="3" id="KW-0378">Hydrolase</keyword>
<dbReference type="Pfam" id="PF00565">
    <property type="entry name" value="SNase"/>
    <property type="match status" value="1"/>
</dbReference>
<dbReference type="EMBL" id="SLVU01000002">
    <property type="protein sequence ID" value="TCN34076.1"/>
    <property type="molecule type" value="Genomic_DNA"/>
</dbReference>
<evidence type="ECO:0000313" key="4">
    <source>
        <dbReference type="Proteomes" id="UP000295043"/>
    </source>
</evidence>
<organism evidence="3 4">
    <name type="scientific">Sinorhizobium americanum</name>
    <dbReference type="NCBI Taxonomy" id="194963"/>
    <lineage>
        <taxon>Bacteria</taxon>
        <taxon>Pseudomonadati</taxon>
        <taxon>Pseudomonadota</taxon>
        <taxon>Alphaproteobacteria</taxon>
        <taxon>Hyphomicrobiales</taxon>
        <taxon>Rhizobiaceae</taxon>
        <taxon>Sinorhizobium/Ensifer group</taxon>
        <taxon>Sinorhizobium</taxon>
    </lineage>
</organism>
<feature type="signal peptide" evidence="1">
    <location>
        <begin position="1"/>
        <end position="20"/>
    </location>
</feature>
<name>A0A4R2C1N0_9HYPH</name>
<dbReference type="PROSITE" id="PS50830">
    <property type="entry name" value="TNASE_3"/>
    <property type="match status" value="1"/>
</dbReference>
<dbReference type="SUPFAM" id="SSF50199">
    <property type="entry name" value="Staphylococcal nuclease"/>
    <property type="match status" value="1"/>
</dbReference>
<evidence type="ECO:0000256" key="1">
    <source>
        <dbReference type="SAM" id="SignalP"/>
    </source>
</evidence>
<keyword evidence="1" id="KW-0732">Signal</keyword>
<evidence type="ECO:0000259" key="2">
    <source>
        <dbReference type="PROSITE" id="PS50830"/>
    </source>
</evidence>
<dbReference type="InterPro" id="IPR035437">
    <property type="entry name" value="SNase_OB-fold_sf"/>
</dbReference>
<protein>
    <submittedName>
        <fullName evidence="3">Endonuclease YncB(Thermonuclease family)</fullName>
    </submittedName>
</protein>
<keyword evidence="3" id="KW-0540">Nuclease</keyword>
<reference evidence="3 4" key="1">
    <citation type="submission" date="2019-03" db="EMBL/GenBank/DDBJ databases">
        <title>Genomic Encyclopedia of Type Strains, Phase IV (KMG-V): Genome sequencing to study the core and pangenomes of soil and plant-associated prokaryotes.</title>
        <authorList>
            <person name="Whitman W."/>
        </authorList>
    </citation>
    <scope>NUCLEOTIDE SEQUENCE [LARGE SCALE GENOMIC DNA]</scope>
    <source>
        <strain evidence="3 4">23C40</strain>
    </source>
</reference>
<proteinExistence type="predicted"/>
<dbReference type="PANTHER" id="PTHR12302:SF26">
    <property type="entry name" value="BLR1266 PROTEIN"/>
    <property type="match status" value="1"/>
</dbReference>
<dbReference type="PANTHER" id="PTHR12302">
    <property type="entry name" value="EBNA2 BINDING PROTEIN P100"/>
    <property type="match status" value="1"/>
</dbReference>
<dbReference type="Gene3D" id="2.40.50.90">
    <property type="match status" value="1"/>
</dbReference>
<comment type="caution">
    <text evidence="3">The sequence shown here is derived from an EMBL/GenBank/DDBJ whole genome shotgun (WGS) entry which is preliminary data.</text>
</comment>
<keyword evidence="3" id="KW-0255">Endonuclease</keyword>
<dbReference type="InterPro" id="IPR016071">
    <property type="entry name" value="Staphylococal_nuclease_OB-fold"/>
</dbReference>
<accession>A0A4R2C1N0</accession>
<sequence length="218" mass="24252">MNLISITASVLLLMCMPTFASATARVVDGDTLDLDGRIYRLHGIDAPEAGQDCDEDGGGHWACGKAAIERLEELVLGNDVRCDDRGQDPYGRTIGVCVAAGVDVNARMVREGMAWAFRKYSEDYSSLEDEARGEHVGVWRHETMAPWYYRAHHWDQAAQASPNGCPIKGNISGNGRIYHAPWSPWYAKTKINEKKGERWFCDEAEAVAAGWRAPHWGR</sequence>
<dbReference type="AlphaFoldDB" id="A0A4R2C1N0"/>
<feature type="domain" description="TNase-like" evidence="2">
    <location>
        <begin position="17"/>
        <end position="141"/>
    </location>
</feature>
<evidence type="ECO:0000313" key="3">
    <source>
        <dbReference type="EMBL" id="TCN34076.1"/>
    </source>
</evidence>
<gene>
    <name evidence="3" type="ORF">EV184_102387</name>
</gene>
<dbReference type="SMART" id="SM00318">
    <property type="entry name" value="SNc"/>
    <property type="match status" value="1"/>
</dbReference>
<dbReference type="Proteomes" id="UP000295043">
    <property type="component" value="Unassembled WGS sequence"/>
</dbReference>
<feature type="chain" id="PRO_5020469800" evidence="1">
    <location>
        <begin position="21"/>
        <end position="218"/>
    </location>
</feature>